<feature type="compositionally biased region" description="Basic and acidic residues" evidence="1">
    <location>
        <begin position="20"/>
        <end position="36"/>
    </location>
</feature>
<dbReference type="GO" id="GO:0033354">
    <property type="term" value="P:chlorophyll cycle"/>
    <property type="evidence" value="ECO:0007669"/>
    <property type="project" value="TreeGrafter"/>
</dbReference>
<gene>
    <name evidence="2" type="ORF">HRI_000713500</name>
</gene>
<proteinExistence type="predicted"/>
<evidence type="ECO:0000256" key="1">
    <source>
        <dbReference type="SAM" id="MobiDB-lite"/>
    </source>
</evidence>
<dbReference type="GO" id="GO:0090415">
    <property type="term" value="F:7-hydroxymethyl chlorophyll a reductase activity"/>
    <property type="evidence" value="ECO:0007669"/>
    <property type="project" value="TreeGrafter"/>
</dbReference>
<organism evidence="2 3">
    <name type="scientific">Hibiscus trionum</name>
    <name type="common">Flower of an hour</name>
    <dbReference type="NCBI Taxonomy" id="183268"/>
    <lineage>
        <taxon>Eukaryota</taxon>
        <taxon>Viridiplantae</taxon>
        <taxon>Streptophyta</taxon>
        <taxon>Embryophyta</taxon>
        <taxon>Tracheophyta</taxon>
        <taxon>Spermatophyta</taxon>
        <taxon>Magnoliopsida</taxon>
        <taxon>eudicotyledons</taxon>
        <taxon>Gunneridae</taxon>
        <taxon>Pentapetalae</taxon>
        <taxon>rosids</taxon>
        <taxon>malvids</taxon>
        <taxon>Malvales</taxon>
        <taxon>Malvaceae</taxon>
        <taxon>Malvoideae</taxon>
        <taxon>Hibiscus</taxon>
    </lineage>
</organism>
<sequence>MASVVSCFLRPIFSSSSKESNSDAKKPVKLRDDWRNRSKPIPPGGTYPAKDHCSRCGLCDTYYISHVKEACAFLGDGMSKIEVSHSFLYLFMFLRRCFVVVVHVI</sequence>
<dbReference type="Proteomes" id="UP001165190">
    <property type="component" value="Unassembled WGS sequence"/>
</dbReference>
<evidence type="ECO:0008006" key="4">
    <source>
        <dbReference type="Google" id="ProtNLM"/>
    </source>
</evidence>
<evidence type="ECO:0000313" key="3">
    <source>
        <dbReference type="Proteomes" id="UP001165190"/>
    </source>
</evidence>
<dbReference type="GO" id="GO:0009507">
    <property type="term" value="C:chloroplast"/>
    <property type="evidence" value="ECO:0007669"/>
    <property type="project" value="TreeGrafter"/>
</dbReference>
<dbReference type="PANTHER" id="PTHR31332:SF0">
    <property type="entry name" value="7-HYDROXYMETHYL CHLOROPHYLL A REDUCTASE, CHLOROPLASTIC"/>
    <property type="match status" value="1"/>
</dbReference>
<dbReference type="InterPro" id="IPR045220">
    <property type="entry name" value="FRHB/FDHB/HCAR-like"/>
</dbReference>
<accession>A0A9W7LMT9</accession>
<protein>
    <recommendedName>
        <fullName evidence="4">Coenzyme F420 hydrogenase/dehydrogenase beta subunit N-terminal domain-containing protein</fullName>
    </recommendedName>
</protein>
<name>A0A9W7LMT9_HIBTR</name>
<evidence type="ECO:0000313" key="2">
    <source>
        <dbReference type="EMBL" id="GMI70442.1"/>
    </source>
</evidence>
<keyword evidence="3" id="KW-1185">Reference proteome</keyword>
<reference evidence="2" key="1">
    <citation type="submission" date="2023-05" db="EMBL/GenBank/DDBJ databases">
        <title>Genome and transcriptome analyses reveal genes involved in the formation of fine ridges on petal epidermal cells in Hibiscus trionum.</title>
        <authorList>
            <person name="Koshimizu S."/>
            <person name="Masuda S."/>
            <person name="Ishii T."/>
            <person name="Shirasu K."/>
            <person name="Hoshino A."/>
            <person name="Arita M."/>
        </authorList>
    </citation>
    <scope>NUCLEOTIDE SEQUENCE</scope>
    <source>
        <strain evidence="2">Hamamatsu line</strain>
    </source>
</reference>
<dbReference type="PANTHER" id="PTHR31332">
    <property type="entry name" value="7-HYDROXYMETHYL CHLOROPHYLL A REDUCTASE, CHLOROPLASTIC"/>
    <property type="match status" value="1"/>
</dbReference>
<dbReference type="EMBL" id="BSYR01000008">
    <property type="protein sequence ID" value="GMI70442.1"/>
    <property type="molecule type" value="Genomic_DNA"/>
</dbReference>
<dbReference type="AlphaFoldDB" id="A0A9W7LMT9"/>
<feature type="region of interest" description="Disordered" evidence="1">
    <location>
        <begin position="15"/>
        <end position="47"/>
    </location>
</feature>
<comment type="caution">
    <text evidence="2">The sequence shown here is derived from an EMBL/GenBank/DDBJ whole genome shotgun (WGS) entry which is preliminary data.</text>
</comment>
<dbReference type="OrthoDB" id="1712202at2759"/>